<organism evidence="2 3">
    <name type="scientific">Ruminococcus bicirculans</name>
    <name type="common">ex Wegman et al. 2014</name>
    <dbReference type="NCBI Taxonomy" id="1160721"/>
    <lineage>
        <taxon>Bacteria</taxon>
        <taxon>Bacillati</taxon>
        <taxon>Bacillota</taxon>
        <taxon>Clostridia</taxon>
        <taxon>Eubacteriales</taxon>
        <taxon>Oscillospiraceae</taxon>
        <taxon>Ruminococcus</taxon>
    </lineage>
</organism>
<feature type="compositionally biased region" description="Basic and acidic residues" evidence="1">
    <location>
        <begin position="128"/>
        <end position="155"/>
    </location>
</feature>
<dbReference type="Pfam" id="PF12687">
    <property type="entry name" value="DUF3801"/>
    <property type="match status" value="1"/>
</dbReference>
<evidence type="ECO:0000313" key="2">
    <source>
        <dbReference type="EMBL" id="MDB8744380.1"/>
    </source>
</evidence>
<gene>
    <name evidence="2" type="ORF">PNU62_05045</name>
</gene>
<dbReference type="InterPro" id="IPR024234">
    <property type="entry name" value="DUF3801"/>
</dbReference>
<proteinExistence type="predicted"/>
<evidence type="ECO:0000313" key="3">
    <source>
        <dbReference type="Proteomes" id="UP001211015"/>
    </source>
</evidence>
<protein>
    <submittedName>
        <fullName evidence="2">PcfB family protein</fullName>
    </submittedName>
</protein>
<dbReference type="RefSeq" id="WP_195388227.1">
    <property type="nucleotide sequence ID" value="NZ_JADNGL010000006.1"/>
</dbReference>
<reference evidence="2" key="1">
    <citation type="submission" date="2023-01" db="EMBL/GenBank/DDBJ databases">
        <title>Human gut microbiome strain richness.</title>
        <authorList>
            <person name="Chen-Liaw A."/>
        </authorList>
    </citation>
    <scope>NUCLEOTIDE SEQUENCE</scope>
    <source>
        <strain evidence="2">1001275st1_F4_1001275B_160808</strain>
    </source>
</reference>
<name>A0AAW6E7K1_9FIRM</name>
<dbReference type="AlphaFoldDB" id="A0AAW6E7K1"/>
<comment type="caution">
    <text evidence="2">The sequence shown here is derived from an EMBL/GenBank/DDBJ whole genome shotgun (WGS) entry which is preliminary data.</text>
</comment>
<feature type="region of interest" description="Disordered" evidence="1">
    <location>
        <begin position="120"/>
        <end position="155"/>
    </location>
</feature>
<dbReference type="EMBL" id="JAQMLV010000005">
    <property type="protein sequence ID" value="MDB8744380.1"/>
    <property type="molecule type" value="Genomic_DNA"/>
</dbReference>
<accession>A0AAW6E7K1</accession>
<dbReference type="Proteomes" id="UP001211015">
    <property type="component" value="Unassembled WGS sequence"/>
</dbReference>
<evidence type="ECO:0000256" key="1">
    <source>
        <dbReference type="SAM" id="MobiDB-lite"/>
    </source>
</evidence>
<sequence length="155" mass="17969">MSTDFEKGLRKTIDLSVKSKVFTADVLRSAMQDFLSGKPQRKGKVSIKQLSEHSGKLENVEIKGIADFLSVAKKYDIDYAVKKEPESDTYHVFFQAGKMEDFRRAFQEFASRKQEKLLNPRAEITRQQIKDMAKQVSHEPKKKEKVREKSKEMTH</sequence>